<dbReference type="InterPro" id="IPR036505">
    <property type="entry name" value="Amidase/PGRP_sf"/>
</dbReference>
<dbReference type="OrthoDB" id="10001926at2759"/>
<dbReference type="SMART" id="SM00644">
    <property type="entry name" value="Ami_2"/>
    <property type="match status" value="1"/>
</dbReference>
<dbReference type="SMART" id="SM00701">
    <property type="entry name" value="PGRP"/>
    <property type="match status" value="1"/>
</dbReference>
<keyword evidence="5" id="KW-0391">Immunity</keyword>
<evidence type="ECO:0000256" key="6">
    <source>
        <dbReference type="SAM" id="SignalP"/>
    </source>
</evidence>
<dbReference type="GO" id="GO:0009253">
    <property type="term" value="P:peptidoglycan catabolic process"/>
    <property type="evidence" value="ECO:0007669"/>
    <property type="project" value="InterPro"/>
</dbReference>
<name>A0A0K8W806_BACLA</name>
<evidence type="ECO:0000256" key="1">
    <source>
        <dbReference type="ARBA" id="ARBA00004613"/>
    </source>
</evidence>
<comment type="similarity">
    <text evidence="2">Belongs to the N-acetylmuramoyl-L-alanine amidase 2 family.</text>
</comment>
<dbReference type="Pfam" id="PF01510">
    <property type="entry name" value="Amidase_2"/>
    <property type="match status" value="1"/>
</dbReference>
<evidence type="ECO:0000256" key="3">
    <source>
        <dbReference type="ARBA" id="ARBA00022525"/>
    </source>
</evidence>
<evidence type="ECO:0000259" key="8">
    <source>
        <dbReference type="SMART" id="SM00701"/>
    </source>
</evidence>
<dbReference type="InterPro" id="IPR015510">
    <property type="entry name" value="PGRP"/>
</dbReference>
<feature type="signal peptide" evidence="6">
    <location>
        <begin position="1"/>
        <end position="30"/>
    </location>
</feature>
<dbReference type="AlphaFoldDB" id="A0A0K8W806"/>
<dbReference type="GO" id="GO:0008270">
    <property type="term" value="F:zinc ion binding"/>
    <property type="evidence" value="ECO:0007669"/>
    <property type="project" value="InterPro"/>
</dbReference>
<reference evidence="9" key="1">
    <citation type="submission" date="2015-06" db="EMBL/GenBank/DDBJ databases">
        <authorList>
            <person name="Hoefler B.C."/>
            <person name="Straight P.D."/>
        </authorList>
    </citation>
    <scope>NUCLEOTIDE SEQUENCE</scope>
</reference>
<feature type="domain" description="Peptidoglycan recognition protein family" evidence="8">
    <location>
        <begin position="71"/>
        <end position="222"/>
    </location>
</feature>
<dbReference type="FunFam" id="3.40.80.10:FF:000001">
    <property type="entry name" value="Peptidoglycan recognition protein 1"/>
    <property type="match status" value="1"/>
</dbReference>
<dbReference type="GO" id="GO:0005576">
    <property type="term" value="C:extracellular region"/>
    <property type="evidence" value="ECO:0007669"/>
    <property type="project" value="UniProtKB-SubCell"/>
</dbReference>
<dbReference type="CDD" id="cd06583">
    <property type="entry name" value="PGRP"/>
    <property type="match status" value="1"/>
</dbReference>
<dbReference type="Gene3D" id="3.40.80.10">
    <property type="entry name" value="Peptidoglycan recognition protein-like"/>
    <property type="match status" value="1"/>
</dbReference>
<evidence type="ECO:0000313" key="9">
    <source>
        <dbReference type="EMBL" id="JAI47010.1"/>
    </source>
</evidence>
<evidence type="ECO:0000256" key="5">
    <source>
        <dbReference type="ARBA" id="ARBA00022859"/>
    </source>
</evidence>
<feature type="domain" description="N-acetylmuramoyl-L-alanine amidase" evidence="7">
    <location>
        <begin position="86"/>
        <end position="228"/>
    </location>
</feature>
<feature type="chain" id="PRO_5005522828" evidence="6">
    <location>
        <begin position="31"/>
        <end position="246"/>
    </location>
</feature>
<evidence type="ECO:0000256" key="4">
    <source>
        <dbReference type="ARBA" id="ARBA00022588"/>
    </source>
</evidence>
<organism evidence="9">
    <name type="scientific">Bactrocera latifrons</name>
    <name type="common">Malaysian fruit fly</name>
    <name type="synonym">Chaetodacus latifrons</name>
    <dbReference type="NCBI Taxonomy" id="174628"/>
    <lineage>
        <taxon>Eukaryota</taxon>
        <taxon>Metazoa</taxon>
        <taxon>Ecdysozoa</taxon>
        <taxon>Arthropoda</taxon>
        <taxon>Hexapoda</taxon>
        <taxon>Insecta</taxon>
        <taxon>Pterygota</taxon>
        <taxon>Neoptera</taxon>
        <taxon>Endopterygota</taxon>
        <taxon>Diptera</taxon>
        <taxon>Brachycera</taxon>
        <taxon>Muscomorpha</taxon>
        <taxon>Tephritoidea</taxon>
        <taxon>Tephritidae</taxon>
        <taxon>Bactrocera</taxon>
        <taxon>Bactrocera</taxon>
    </lineage>
</organism>
<dbReference type="GeneID" id="108975192"/>
<sequence length="246" mass="26739">MPRIVALANLLLSLMLLVYLDIMLLDGARAAPTAANGTKSSSALLNPNAESTSTHIVSSGADSSNKAKLNLKWTSRSAWQAAPPLHTPTHTTLPGGVSYVIIHHTATPASACRRNANACAATVRAIQRNHQQQRGWDDVGYNFLIGGSDERAEIYEGRGFDVVGAHAVGYNSRSVGIALIGDWTDDLPPLPVLEKLQQLITYGTQMGHIQRDYVLLGHRQVKSTDCPGNRLYNTLKEWPHYKQHAA</sequence>
<evidence type="ECO:0000259" key="7">
    <source>
        <dbReference type="SMART" id="SM00644"/>
    </source>
</evidence>
<comment type="subcellular location">
    <subcellularLocation>
        <location evidence="1">Secreted</location>
    </subcellularLocation>
</comment>
<protein>
    <submittedName>
        <fullName evidence="9">Peptidoglycan-recognition protein LB</fullName>
    </submittedName>
</protein>
<proteinExistence type="inferred from homology"/>
<keyword evidence="3" id="KW-0964">Secreted</keyword>
<dbReference type="GO" id="GO:0008745">
    <property type="term" value="F:N-acetylmuramoyl-L-alanine amidase activity"/>
    <property type="evidence" value="ECO:0007669"/>
    <property type="project" value="InterPro"/>
</dbReference>
<gene>
    <name evidence="9" type="primary">PGRP-LB_0</name>
    <name evidence="9" type="ORF">c0_g1_i1</name>
</gene>
<accession>A0A0K8W806</accession>
<dbReference type="InterPro" id="IPR002502">
    <property type="entry name" value="Amidase_domain"/>
</dbReference>
<keyword evidence="6" id="KW-0732">Signal</keyword>
<dbReference type="EMBL" id="GDHF01005304">
    <property type="protein sequence ID" value="JAI47010.1"/>
    <property type="molecule type" value="Transcribed_RNA"/>
</dbReference>
<evidence type="ECO:0000256" key="2">
    <source>
        <dbReference type="ARBA" id="ARBA00007553"/>
    </source>
</evidence>
<dbReference type="SUPFAM" id="SSF55846">
    <property type="entry name" value="N-acetylmuramoyl-L-alanine amidase-like"/>
    <property type="match status" value="1"/>
</dbReference>
<dbReference type="InterPro" id="IPR006619">
    <property type="entry name" value="PGRP_domain_met/bac"/>
</dbReference>
<keyword evidence="4" id="KW-0399">Innate immunity</keyword>
<dbReference type="PANTHER" id="PTHR11022:SF41">
    <property type="entry name" value="PEPTIDOGLYCAN-RECOGNITION PROTEIN LC-RELATED"/>
    <property type="match status" value="1"/>
</dbReference>
<dbReference type="PANTHER" id="PTHR11022">
    <property type="entry name" value="PEPTIDOGLYCAN RECOGNITION PROTEIN"/>
    <property type="match status" value="1"/>
</dbReference>
<dbReference type="GO" id="GO:0045087">
    <property type="term" value="P:innate immune response"/>
    <property type="evidence" value="ECO:0007669"/>
    <property type="project" value="UniProtKB-KW"/>
</dbReference>